<dbReference type="InterPro" id="IPR000209">
    <property type="entry name" value="Peptidase_S8/S53_dom"/>
</dbReference>
<dbReference type="SUPFAM" id="SSF52743">
    <property type="entry name" value="Subtilisin-like"/>
    <property type="match status" value="1"/>
</dbReference>
<evidence type="ECO:0000256" key="3">
    <source>
        <dbReference type="ARBA" id="ARBA00022525"/>
    </source>
</evidence>
<dbReference type="PANTHER" id="PTHR43806">
    <property type="entry name" value="PEPTIDASE S8"/>
    <property type="match status" value="1"/>
</dbReference>
<dbReference type="PANTHER" id="PTHR43806:SF11">
    <property type="entry name" value="CEREVISIN-RELATED"/>
    <property type="match status" value="1"/>
</dbReference>
<keyword evidence="6 9" id="KW-0378">Hydrolase</keyword>
<feature type="chain" id="PRO_5012079695" evidence="11">
    <location>
        <begin position="24"/>
        <end position="1040"/>
    </location>
</feature>
<evidence type="ECO:0000256" key="8">
    <source>
        <dbReference type="PIRSR" id="PIRSR615500-1"/>
    </source>
</evidence>
<dbReference type="InterPro" id="IPR023828">
    <property type="entry name" value="Peptidase_S8_Ser-AS"/>
</dbReference>
<proteinExistence type="inferred from homology"/>
<dbReference type="Gene3D" id="3.40.50.200">
    <property type="entry name" value="Peptidase S8/S53 domain"/>
    <property type="match status" value="1"/>
</dbReference>
<dbReference type="InterPro" id="IPR023827">
    <property type="entry name" value="Peptidase_S8_Asp-AS"/>
</dbReference>
<evidence type="ECO:0000259" key="12">
    <source>
        <dbReference type="Pfam" id="PF00082"/>
    </source>
</evidence>
<dbReference type="Gene3D" id="3.50.30.30">
    <property type="match status" value="1"/>
</dbReference>
<dbReference type="InterPro" id="IPR046450">
    <property type="entry name" value="PA_dom_sf"/>
</dbReference>
<dbReference type="GO" id="GO:0006508">
    <property type="term" value="P:proteolysis"/>
    <property type="evidence" value="ECO:0007669"/>
    <property type="project" value="UniProtKB-KW"/>
</dbReference>
<dbReference type="PROSITE" id="PS00136">
    <property type="entry name" value="SUBTILASE_ASP"/>
    <property type="match status" value="1"/>
</dbReference>
<dbReference type="PRINTS" id="PR00723">
    <property type="entry name" value="SUBTILISIN"/>
</dbReference>
<feature type="domain" description="Peptidase S8/S53" evidence="12">
    <location>
        <begin position="172"/>
        <end position="635"/>
    </location>
</feature>
<dbReference type="InterPro" id="IPR015500">
    <property type="entry name" value="Peptidase_S8_subtilisin-rel"/>
</dbReference>
<keyword evidence="4 9" id="KW-0645">Protease</keyword>
<evidence type="ECO:0000256" key="7">
    <source>
        <dbReference type="ARBA" id="ARBA00022825"/>
    </source>
</evidence>
<dbReference type="InterPro" id="IPR050131">
    <property type="entry name" value="Peptidase_S8_subtilisin-like"/>
</dbReference>
<dbReference type="AlphaFoldDB" id="A0A1Y5P8B8"/>
<sequence>MHRRILAAAGVIALSLPTSAAFAATTDDDPSSRFTQTESSGRIDSSFRSAALDADGRVTVVIEMAGDPVAVVQAEKGRELTSTERSSVKGKLKKAQDSIRGSITGKGGKIQAQMQSAYNGFQASVPAAQLDAVAELPGVVAIHPVRTYELDNAVSVPYLGVPQVWENTGYTGENVKVAILDTGIDYTHATFGGPGTVAAFEAAEATSTQPANPALFGPAAPRVKGGIDLVGDAYDAGGSGAALTPVPDTNPLDCQGHGSHVAGTTAGSGVLADGSTYDGAYDSTTSSNSFRVGPGVAPEADLYAVRVFGCEGSTDVVVPAIDWAVANGMDVINMSLGSSFGRGDDPDAVAASNAVGAGVVVVASAGNSGHNPYLTGSPGTGDGVIAVSAVDSSESFPGATITVNGTAVEAINANGASLAGIGALTVVRLADDPATAGENEALGCSVAAFTKAGIVAGGNQLAVMQRGTCARVAKAIYAQQAGAAAAVMVNSDNTLPPYEGMITSNPDDGTPYVVTIPFLGVRASSSATLVAGATATLAAAQIANPGFRGYASFTSSGPRSGDSAISPDVAAPGVSIASADVGSGNGAAIMSGTSMAAPHVAGVAALSVQAHPTWSASQVSATIVSTADPEKVAGQSLTIGGVGLVDTAQAVATTVTATGDAFRTESGWARESALSFGFQESPVGFGGVKTVTVRNDGKQAVTYQVTTTPSAASQKAKVNVSAKSVTVRPGKSVKLLVTVAALAKDIPTSNAGDDQFSFYEISGDIVLTAPKSTLRVPYLLVPRSNSTVSATTKGPWVTKGQKVTDGTKQVTLRNTRGALDADADFYTWGLSDAKDATKSLPDNGYDIRAAGVQSFPVAGGDHLVVFALNTHHRWSNAASNEYDVIIDTDQDGEPDWIVLSYDSGAVRAGDNDGLAETFLVNAKTGALYPSGFLTTAPTDSSTLLLPAYASDLGITGEFDYTVQTFGISGGEDAASTWATYDPTAPAISNGQYETVPRRGSVTVPVDVDAAAYAAQKPLGSMIVVLDNKSGSDEAVLVKIK</sequence>
<dbReference type="PROSITE" id="PS00138">
    <property type="entry name" value="SUBTILASE_SER"/>
    <property type="match status" value="1"/>
</dbReference>
<keyword evidence="7 9" id="KW-0720">Serine protease</keyword>
<dbReference type="GO" id="GO:0005975">
    <property type="term" value="P:carbohydrate metabolic process"/>
    <property type="evidence" value="ECO:0007669"/>
    <property type="project" value="UniProtKB-ARBA"/>
</dbReference>
<evidence type="ECO:0000256" key="10">
    <source>
        <dbReference type="RuleBase" id="RU003355"/>
    </source>
</evidence>
<evidence type="ECO:0000256" key="5">
    <source>
        <dbReference type="ARBA" id="ARBA00022729"/>
    </source>
</evidence>
<keyword evidence="3" id="KW-0964">Secreted</keyword>
<feature type="domain" description="PA" evidence="13">
    <location>
        <begin position="440"/>
        <end position="526"/>
    </location>
</feature>
<evidence type="ECO:0000256" key="1">
    <source>
        <dbReference type="ARBA" id="ARBA00011073"/>
    </source>
</evidence>
<dbReference type="InterPro" id="IPR003137">
    <property type="entry name" value="PA_domain"/>
</dbReference>
<dbReference type="CDD" id="cd07474">
    <property type="entry name" value="Peptidases_S8_subtilisin_Vpr-like"/>
    <property type="match status" value="1"/>
</dbReference>
<dbReference type="PROSITE" id="PS51892">
    <property type="entry name" value="SUBTILASE"/>
    <property type="match status" value="1"/>
</dbReference>
<feature type="signal peptide" evidence="11">
    <location>
        <begin position="1"/>
        <end position="23"/>
    </location>
</feature>
<protein>
    <submittedName>
        <fullName evidence="14">Peptidase S8 and S53 subtilisin kexin sedolisin</fullName>
    </submittedName>
</protein>
<evidence type="ECO:0000313" key="14">
    <source>
        <dbReference type="EMBL" id="SBS73569.1"/>
    </source>
</evidence>
<gene>
    <name evidence="14" type="ORF">MIPYR_40243</name>
</gene>
<evidence type="ECO:0000256" key="6">
    <source>
        <dbReference type="ARBA" id="ARBA00022801"/>
    </source>
</evidence>
<dbReference type="GO" id="GO:0004252">
    <property type="term" value="F:serine-type endopeptidase activity"/>
    <property type="evidence" value="ECO:0007669"/>
    <property type="project" value="UniProtKB-UniRule"/>
</dbReference>
<evidence type="ECO:0000256" key="11">
    <source>
        <dbReference type="SAM" id="SignalP"/>
    </source>
</evidence>
<evidence type="ECO:0000259" key="13">
    <source>
        <dbReference type="Pfam" id="PF02225"/>
    </source>
</evidence>
<feature type="active site" description="Charge relay system" evidence="8 9">
    <location>
        <position position="257"/>
    </location>
</feature>
<comment type="similarity">
    <text evidence="1 9 10">Belongs to the peptidase S8 family.</text>
</comment>
<dbReference type="Pfam" id="PF02225">
    <property type="entry name" value="PA"/>
    <property type="match status" value="1"/>
</dbReference>
<organism evidence="14">
    <name type="scientific">uncultured Microbacterium sp</name>
    <dbReference type="NCBI Taxonomy" id="191216"/>
    <lineage>
        <taxon>Bacteria</taxon>
        <taxon>Bacillati</taxon>
        <taxon>Actinomycetota</taxon>
        <taxon>Actinomycetes</taxon>
        <taxon>Micrococcales</taxon>
        <taxon>Microbacteriaceae</taxon>
        <taxon>Microbacterium</taxon>
        <taxon>environmental samples</taxon>
    </lineage>
</organism>
<feature type="active site" description="Charge relay system" evidence="8 9">
    <location>
        <position position="594"/>
    </location>
</feature>
<evidence type="ECO:0000256" key="4">
    <source>
        <dbReference type="ARBA" id="ARBA00022670"/>
    </source>
</evidence>
<reference evidence="14" key="1">
    <citation type="submission" date="2016-03" db="EMBL/GenBank/DDBJ databases">
        <authorList>
            <person name="Ploux O."/>
        </authorList>
    </citation>
    <scope>NUCLEOTIDE SEQUENCE</scope>
    <source>
        <strain evidence="14">UC1</strain>
    </source>
</reference>
<feature type="active site" description="Charge relay system" evidence="8 9">
    <location>
        <position position="181"/>
    </location>
</feature>
<name>A0A1Y5P8B8_9MICO</name>
<dbReference type="InterPro" id="IPR013783">
    <property type="entry name" value="Ig-like_fold"/>
</dbReference>
<evidence type="ECO:0000256" key="2">
    <source>
        <dbReference type="ARBA" id="ARBA00022512"/>
    </source>
</evidence>
<dbReference type="InterPro" id="IPR034213">
    <property type="entry name" value="S8_Vpr-like"/>
</dbReference>
<evidence type="ECO:0000256" key="9">
    <source>
        <dbReference type="PROSITE-ProRule" id="PRU01240"/>
    </source>
</evidence>
<keyword evidence="2" id="KW-0134">Cell wall</keyword>
<dbReference type="Pfam" id="PF00082">
    <property type="entry name" value="Peptidase_S8"/>
    <property type="match status" value="1"/>
</dbReference>
<dbReference type="SUPFAM" id="SSF52025">
    <property type="entry name" value="PA domain"/>
    <property type="match status" value="1"/>
</dbReference>
<accession>A0A1Y5P8B8</accession>
<keyword evidence="5 11" id="KW-0732">Signal</keyword>
<dbReference type="RefSeq" id="WP_295576650.1">
    <property type="nucleotide sequence ID" value="NZ_FLQR01000008.1"/>
</dbReference>
<dbReference type="EMBL" id="FLQR01000008">
    <property type="protein sequence ID" value="SBS73569.1"/>
    <property type="molecule type" value="Genomic_DNA"/>
</dbReference>
<dbReference type="Gene3D" id="2.60.40.10">
    <property type="entry name" value="Immunoglobulins"/>
    <property type="match status" value="1"/>
</dbReference>
<dbReference type="InterPro" id="IPR036852">
    <property type="entry name" value="Peptidase_S8/S53_dom_sf"/>
</dbReference>